<dbReference type="InterPro" id="IPR027883">
    <property type="entry name" value="Redic1-like"/>
</dbReference>
<gene>
    <name evidence="2" type="ORF">F2P81_018669</name>
</gene>
<comment type="caution">
    <text evidence="2">The sequence shown here is derived from an EMBL/GenBank/DDBJ whole genome shotgun (WGS) entry which is preliminary data.</text>
</comment>
<proteinExistence type="predicted"/>
<feature type="region of interest" description="Disordered" evidence="1">
    <location>
        <begin position="308"/>
        <end position="332"/>
    </location>
</feature>
<feature type="region of interest" description="Disordered" evidence="1">
    <location>
        <begin position="404"/>
        <end position="442"/>
    </location>
</feature>
<dbReference type="AlphaFoldDB" id="A0A6A4SF94"/>
<reference evidence="2 3" key="1">
    <citation type="submission" date="2019-06" db="EMBL/GenBank/DDBJ databases">
        <title>Draft genomes of female and male turbot (Scophthalmus maximus).</title>
        <authorList>
            <person name="Xu H."/>
            <person name="Xu X.-W."/>
            <person name="Shao C."/>
            <person name="Chen S."/>
        </authorList>
    </citation>
    <scope>NUCLEOTIDE SEQUENCE [LARGE SCALE GENOMIC DNA]</scope>
    <source>
        <strain evidence="2">Ysfricsl-2016a</strain>
        <tissue evidence="2">Blood</tissue>
    </source>
</reference>
<evidence type="ECO:0000256" key="1">
    <source>
        <dbReference type="SAM" id="MobiDB-lite"/>
    </source>
</evidence>
<sequence length="508" mass="54263">MNWVGGSRSRLVTKDDAKKQREFFEKRKMQKKLKNLGLALPASPGGAGAAATGSVDLVTLFIVNQIATKKENKDLPKVAVLGSGRRGSNRQNNPLVLPMSPCSPSQLSLVESQPQYRYSRSTFQPFSQPRGMTDNLPWSCGSDPALYQQETPTAAQVLFGSPEPDVSDVRVRDVSFSLDQTEDKESALDFTLHQSDAEQHFEEDVFRGFSNEDDEKEAYPGHNSGHVENCGYSQSYSCAGCYLSSDSNDEEEYCPPCLQASASSHAEQACCAHASNQGSKGEPEHGPLTPHIKPQMNVKVDETVTNNAADKASGSGGRRLRSGTAQSASIRPPVQTLTSEIFECRTLSGETRDAGTQTVAWERCDASTQCGFLIGSAAPGFSIGLPPVGVSVQCLATGRQTDTAAASAEPSTHTAAATGNGGGKHTPWSRKKPEAGSPPGGCGFVTKFSANNDDSKVSPETHGGRFPEALSSTAGRGIEISLQDWGSKHVRHALENEGAFGIRLCFEK</sequence>
<dbReference type="PANTHER" id="PTHR35158:SF1">
    <property type="entry name" value="CDNA SEQUENCE CN725425"/>
    <property type="match status" value="1"/>
</dbReference>
<dbReference type="Proteomes" id="UP000438429">
    <property type="component" value="Unassembled WGS sequence"/>
</dbReference>
<evidence type="ECO:0000313" key="2">
    <source>
        <dbReference type="EMBL" id="KAF0029564.1"/>
    </source>
</evidence>
<evidence type="ECO:0000313" key="3">
    <source>
        <dbReference type="Proteomes" id="UP000438429"/>
    </source>
</evidence>
<dbReference type="EMBL" id="VEVO01000016">
    <property type="protein sequence ID" value="KAF0029564.1"/>
    <property type="molecule type" value="Genomic_DNA"/>
</dbReference>
<protein>
    <submittedName>
        <fullName evidence="2">Uncharacterized protein</fullName>
    </submittedName>
</protein>
<organism evidence="2 3">
    <name type="scientific">Scophthalmus maximus</name>
    <name type="common">Turbot</name>
    <name type="synonym">Psetta maxima</name>
    <dbReference type="NCBI Taxonomy" id="52904"/>
    <lineage>
        <taxon>Eukaryota</taxon>
        <taxon>Metazoa</taxon>
        <taxon>Chordata</taxon>
        <taxon>Craniata</taxon>
        <taxon>Vertebrata</taxon>
        <taxon>Euteleostomi</taxon>
        <taxon>Actinopterygii</taxon>
        <taxon>Neopterygii</taxon>
        <taxon>Teleostei</taxon>
        <taxon>Neoteleostei</taxon>
        <taxon>Acanthomorphata</taxon>
        <taxon>Carangaria</taxon>
        <taxon>Pleuronectiformes</taxon>
        <taxon>Pleuronectoidei</taxon>
        <taxon>Scophthalmidae</taxon>
        <taxon>Scophthalmus</taxon>
    </lineage>
</organism>
<accession>A0A6A4SF94</accession>
<dbReference type="PANTHER" id="PTHR35158">
    <property type="entry name" value="CDNA SEQUENCE CN725425"/>
    <property type="match status" value="1"/>
</dbReference>
<name>A0A6A4SF94_SCOMX</name>